<dbReference type="InterPro" id="IPR013763">
    <property type="entry name" value="Cyclin-like_dom"/>
</dbReference>
<sequence length="537" mass="59097">MPTWFFERKELRNTPSFQDGIDSDKEARYRREGARFICDVGTDLNLRYDTVATGVVYFHRFFMCHSLKDFNRYVSATGCLFLAGKVEETPKKCKDVIRVARLHLTDADFAGFGEDPREEVMTVERILLQTIKFDLQVEHPYQYLLKWKVLSYKCLVLGEKEKIQQMVQMAWTFVNDSLCTTLCLQWEPEIIAIALMYLASRLTKFDICDWQSRKGVKGEKWWDQFVEDLSMELLEGSSHLAAGNLLSVLRLESVILDICHQVLDLYSNSKEKLQQPTVAKVSASTAAGAGPAPTSTTTSKVSSSSSMPDTPNEASHVGSRPASRPPLPITPTTVVPPPPPPQPVAVMAAAPLPPVNPSVLIPPPAVQPSYSFPMLPPPPIPSMPPLPPGVQPIMNMPSTVNVPAGLTLPPNMAVPPNVNMPINVAVPPSMQMPMGMNMQSNVNLPPTVVNMAVPPPLNIPRPPPCMSSVPPSLPPPPPLNFAQPPTSTYGFQPIGPFSPGANRFSVRPNFSVLPPMQGTPNFQMNRPYFGGPPPRSY</sequence>
<organism evidence="7">
    <name type="scientific">Soboliphyme baturini</name>
    <dbReference type="NCBI Taxonomy" id="241478"/>
    <lineage>
        <taxon>Eukaryota</taxon>
        <taxon>Metazoa</taxon>
        <taxon>Ecdysozoa</taxon>
        <taxon>Nematoda</taxon>
        <taxon>Enoplea</taxon>
        <taxon>Dorylaimia</taxon>
        <taxon>Dioctophymatida</taxon>
        <taxon>Dioctophymatoidea</taxon>
        <taxon>Soboliphymatidae</taxon>
        <taxon>Soboliphyme</taxon>
    </lineage>
</organism>
<dbReference type="InterPro" id="IPR006671">
    <property type="entry name" value="Cyclin_N"/>
</dbReference>
<dbReference type="GO" id="GO:0016538">
    <property type="term" value="F:cyclin-dependent protein serine/threonine kinase regulator activity"/>
    <property type="evidence" value="ECO:0007669"/>
    <property type="project" value="InterPro"/>
</dbReference>
<feature type="domain" description="Cyclin-like" evidence="4">
    <location>
        <begin position="35"/>
        <end position="129"/>
    </location>
</feature>
<accession>A0A183IJZ8</accession>
<dbReference type="Gene3D" id="1.10.472.10">
    <property type="entry name" value="Cyclin-like"/>
    <property type="match status" value="2"/>
</dbReference>
<evidence type="ECO:0000256" key="1">
    <source>
        <dbReference type="ARBA" id="ARBA00023127"/>
    </source>
</evidence>
<dbReference type="Pfam" id="PF00134">
    <property type="entry name" value="Cyclin_N"/>
    <property type="match status" value="1"/>
</dbReference>
<dbReference type="InterPro" id="IPR036915">
    <property type="entry name" value="Cyclin-like_sf"/>
</dbReference>
<comment type="similarity">
    <text evidence="2">Belongs to the cyclin family.</text>
</comment>
<dbReference type="OrthoDB" id="25002at2759"/>
<feature type="compositionally biased region" description="Low complexity" evidence="3">
    <location>
        <begin position="284"/>
        <end position="306"/>
    </location>
</feature>
<proteinExistence type="inferred from homology"/>
<evidence type="ECO:0000313" key="7">
    <source>
        <dbReference type="WBParaSite" id="SBAD_0000412001-mRNA-1"/>
    </source>
</evidence>
<evidence type="ECO:0000256" key="3">
    <source>
        <dbReference type="SAM" id="MobiDB-lite"/>
    </source>
</evidence>
<dbReference type="CDD" id="cd20531">
    <property type="entry name" value="CYCLIN_CCNK_rpt2"/>
    <property type="match status" value="1"/>
</dbReference>
<reference evidence="7" key="1">
    <citation type="submission" date="2016-06" db="UniProtKB">
        <authorList>
            <consortium name="WormBaseParasite"/>
        </authorList>
    </citation>
    <scope>IDENTIFICATION</scope>
</reference>
<dbReference type="EMBL" id="UZAM01008033">
    <property type="protein sequence ID" value="VDP02854.1"/>
    <property type="molecule type" value="Genomic_DNA"/>
</dbReference>
<dbReference type="SUPFAM" id="SSF47954">
    <property type="entry name" value="Cyclin-like"/>
    <property type="match status" value="2"/>
</dbReference>
<dbReference type="WBParaSite" id="SBAD_0000412001-mRNA-1">
    <property type="protein sequence ID" value="SBAD_0000412001-mRNA-1"/>
    <property type="gene ID" value="SBAD_0000412001"/>
</dbReference>
<evidence type="ECO:0000259" key="4">
    <source>
        <dbReference type="SMART" id="SM00385"/>
    </source>
</evidence>
<feature type="compositionally biased region" description="Pro residues" evidence="3">
    <location>
        <begin position="323"/>
        <end position="340"/>
    </location>
</feature>
<gene>
    <name evidence="5" type="ORF">SBAD_LOCUS3944</name>
</gene>
<dbReference type="CDD" id="cd20530">
    <property type="entry name" value="CYCLIN_CCNK_rpt1"/>
    <property type="match status" value="1"/>
</dbReference>
<feature type="region of interest" description="Disordered" evidence="3">
    <location>
        <begin position="284"/>
        <end position="340"/>
    </location>
</feature>
<keyword evidence="1 2" id="KW-0195">Cyclin</keyword>
<feature type="region of interest" description="Disordered" evidence="3">
    <location>
        <begin position="517"/>
        <end position="537"/>
    </location>
</feature>
<keyword evidence="6" id="KW-1185">Reference proteome</keyword>
<name>A0A183IJZ8_9BILA</name>
<protein>
    <submittedName>
        <fullName evidence="7">CYCLIN domain-containing protein</fullName>
    </submittedName>
</protein>
<dbReference type="GO" id="GO:0006357">
    <property type="term" value="P:regulation of transcription by RNA polymerase II"/>
    <property type="evidence" value="ECO:0007669"/>
    <property type="project" value="InterPro"/>
</dbReference>
<evidence type="ECO:0000313" key="5">
    <source>
        <dbReference type="EMBL" id="VDP02854.1"/>
    </source>
</evidence>
<dbReference type="SMART" id="SM00385">
    <property type="entry name" value="CYCLIN"/>
    <property type="match status" value="1"/>
</dbReference>
<evidence type="ECO:0000313" key="6">
    <source>
        <dbReference type="Proteomes" id="UP000270296"/>
    </source>
</evidence>
<reference evidence="5 6" key="2">
    <citation type="submission" date="2018-11" db="EMBL/GenBank/DDBJ databases">
        <authorList>
            <consortium name="Pathogen Informatics"/>
        </authorList>
    </citation>
    <scope>NUCLEOTIDE SEQUENCE [LARGE SCALE GENOMIC DNA]</scope>
</reference>
<dbReference type="PANTHER" id="PTHR10026">
    <property type="entry name" value="CYCLIN"/>
    <property type="match status" value="1"/>
</dbReference>
<dbReference type="InterPro" id="IPR043198">
    <property type="entry name" value="Cyclin/Ssn8"/>
</dbReference>
<evidence type="ECO:0000256" key="2">
    <source>
        <dbReference type="RuleBase" id="RU000383"/>
    </source>
</evidence>
<dbReference type="AlphaFoldDB" id="A0A183IJZ8"/>
<dbReference type="Proteomes" id="UP000270296">
    <property type="component" value="Unassembled WGS sequence"/>
</dbReference>